<dbReference type="RefSeq" id="XP_033535712.1">
    <property type="nucleotide sequence ID" value="XM_033676246.1"/>
</dbReference>
<dbReference type="EMBL" id="ML975154">
    <property type="protein sequence ID" value="KAF1814081.1"/>
    <property type="molecule type" value="Genomic_DNA"/>
</dbReference>
<dbReference type="Gene3D" id="3.40.50.150">
    <property type="entry name" value="Vaccinia Virus protein VP39"/>
    <property type="match status" value="1"/>
</dbReference>
<dbReference type="AlphaFoldDB" id="A0A6G1G832"/>
<dbReference type="GO" id="GO:0005829">
    <property type="term" value="C:cytosol"/>
    <property type="evidence" value="ECO:0007669"/>
    <property type="project" value="TreeGrafter"/>
</dbReference>
<name>A0A6G1G832_9PEZI</name>
<dbReference type="Pfam" id="PF10294">
    <property type="entry name" value="Methyltransf_16"/>
    <property type="match status" value="1"/>
</dbReference>
<reference evidence="4" key="2">
    <citation type="submission" date="2020-04" db="EMBL/GenBank/DDBJ databases">
        <authorList>
            <consortium name="NCBI Genome Project"/>
        </authorList>
    </citation>
    <scope>NUCLEOTIDE SEQUENCE</scope>
    <source>
        <strain evidence="4">CBS 781.70</strain>
    </source>
</reference>
<evidence type="ECO:0000313" key="2">
    <source>
        <dbReference type="EMBL" id="KAF1814081.1"/>
    </source>
</evidence>
<keyword evidence="3" id="KW-1185">Reference proteome</keyword>
<reference evidence="2 4" key="1">
    <citation type="submission" date="2020-01" db="EMBL/GenBank/DDBJ databases">
        <authorList>
            <consortium name="DOE Joint Genome Institute"/>
            <person name="Haridas S."/>
            <person name="Albert R."/>
            <person name="Binder M."/>
            <person name="Bloem J."/>
            <person name="Labutti K."/>
            <person name="Salamov A."/>
            <person name="Andreopoulos B."/>
            <person name="Baker S.E."/>
            <person name="Barry K."/>
            <person name="Bills G."/>
            <person name="Bluhm B.H."/>
            <person name="Cannon C."/>
            <person name="Castanera R."/>
            <person name="Culley D.E."/>
            <person name="Daum C."/>
            <person name="Ezra D."/>
            <person name="Gonzalez J.B."/>
            <person name="Henrissat B."/>
            <person name="Kuo A."/>
            <person name="Liang C."/>
            <person name="Lipzen A."/>
            <person name="Lutzoni F."/>
            <person name="Magnuson J."/>
            <person name="Mondo S."/>
            <person name="Nolan M."/>
            <person name="Ohm R."/>
            <person name="Pangilinan J."/>
            <person name="Park H.-J."/>
            <person name="Ramirez L."/>
            <person name="Alfaro M."/>
            <person name="Sun H."/>
            <person name="Tritt A."/>
            <person name="Yoshinaga Y."/>
            <person name="Zwiers L.-H."/>
            <person name="Turgeon B.G."/>
            <person name="Goodwin S.B."/>
            <person name="Spatafora J.W."/>
            <person name="Crous P.W."/>
            <person name="Grigoriev I.V."/>
        </authorList>
    </citation>
    <scope>NUCLEOTIDE SEQUENCE</scope>
    <source>
        <strain evidence="2 4">CBS 781.70</strain>
    </source>
</reference>
<dbReference type="GeneID" id="54416816"/>
<reference evidence="4" key="3">
    <citation type="submission" date="2025-04" db="UniProtKB">
        <authorList>
            <consortium name="RefSeq"/>
        </authorList>
    </citation>
    <scope>IDENTIFICATION</scope>
    <source>
        <strain evidence="4">CBS 781.70</strain>
    </source>
</reference>
<evidence type="ECO:0000313" key="4">
    <source>
        <dbReference type="RefSeq" id="XP_033535712.1"/>
    </source>
</evidence>
<feature type="region of interest" description="Disordered" evidence="1">
    <location>
        <begin position="30"/>
        <end position="49"/>
    </location>
</feature>
<feature type="non-terminal residue" evidence="2">
    <location>
        <position position="1"/>
    </location>
</feature>
<dbReference type="OrthoDB" id="433955at2759"/>
<sequence length="337" mass="38234">VFDLPQLYTKPSAVDLLDALELLCVELPSWDEESENPPGKKSQRPRVRSEGVTQYLTSIISSPLAWIRDESEQERVWERASLRLSERSGRTAMVAMTRTFRIQPLNHEIPQQNLDMIIHEPTLTADNLGWKTWASAFVLARRIFYWHFQKSESPFTLSSGPILELGAGTGLVGFAASAILGREVLLTDLPNIVPNLQRNSGLNKDLIESRGGEATVAVLDWTDPTKVFDYHEGRVPVQKSVDLFDTIVATDSVYSTEHGMLLANTVTAWLSRKPEARVVVELPMRVAYQKEITNFRDCFERVGLKVVDEGKDVGRDDWGDDFEVEEVRCWWSVWTWA</sequence>
<dbReference type="GO" id="GO:0008757">
    <property type="term" value="F:S-adenosylmethionine-dependent methyltransferase activity"/>
    <property type="evidence" value="ECO:0007669"/>
    <property type="project" value="UniProtKB-ARBA"/>
</dbReference>
<dbReference type="InterPro" id="IPR019410">
    <property type="entry name" value="Methyltransf_16"/>
</dbReference>
<dbReference type="PANTHER" id="PTHR14614:SF156">
    <property type="entry name" value="PROTEIN-LYSINE N-METHYLTRANSFERASE EFM2"/>
    <property type="match status" value="1"/>
</dbReference>
<accession>A0A6G1G832</accession>
<dbReference type="PANTHER" id="PTHR14614">
    <property type="entry name" value="HEPATOCELLULAR CARCINOMA-ASSOCIATED ANTIGEN"/>
    <property type="match status" value="1"/>
</dbReference>
<organism evidence="2">
    <name type="scientific">Eremomyces bilateralis CBS 781.70</name>
    <dbReference type="NCBI Taxonomy" id="1392243"/>
    <lineage>
        <taxon>Eukaryota</taxon>
        <taxon>Fungi</taxon>
        <taxon>Dikarya</taxon>
        <taxon>Ascomycota</taxon>
        <taxon>Pezizomycotina</taxon>
        <taxon>Dothideomycetes</taxon>
        <taxon>Dothideomycetes incertae sedis</taxon>
        <taxon>Eremomycetales</taxon>
        <taxon>Eremomycetaceae</taxon>
        <taxon>Eremomyces</taxon>
    </lineage>
</organism>
<evidence type="ECO:0000256" key="1">
    <source>
        <dbReference type="SAM" id="MobiDB-lite"/>
    </source>
</evidence>
<dbReference type="Proteomes" id="UP000504638">
    <property type="component" value="Unplaced"/>
</dbReference>
<proteinExistence type="predicted"/>
<evidence type="ECO:0000313" key="3">
    <source>
        <dbReference type="Proteomes" id="UP000504638"/>
    </source>
</evidence>
<dbReference type="InterPro" id="IPR029063">
    <property type="entry name" value="SAM-dependent_MTases_sf"/>
</dbReference>
<gene>
    <name evidence="2 4" type="ORF">P152DRAFT_394280</name>
</gene>
<protein>
    <submittedName>
        <fullName evidence="2 4">Uncharacterized protein</fullName>
    </submittedName>
</protein>
<dbReference type="SUPFAM" id="SSF53335">
    <property type="entry name" value="S-adenosyl-L-methionine-dependent methyltransferases"/>
    <property type="match status" value="1"/>
</dbReference>